<proteinExistence type="predicted"/>
<reference evidence="2 3" key="1">
    <citation type="journal article" date="2019" name="Sci. Rep.">
        <title>Orb-weaving spider Araneus ventricosus genome elucidates the spidroin gene catalogue.</title>
        <authorList>
            <person name="Kono N."/>
            <person name="Nakamura H."/>
            <person name="Ohtoshi R."/>
            <person name="Moran D.A.P."/>
            <person name="Shinohara A."/>
            <person name="Yoshida Y."/>
            <person name="Fujiwara M."/>
            <person name="Mori M."/>
            <person name="Tomita M."/>
            <person name="Arakawa K."/>
        </authorList>
    </citation>
    <scope>NUCLEOTIDE SEQUENCE [LARGE SCALE GENOMIC DNA]</scope>
</reference>
<feature type="domain" description="Endonuclease/exonuclease/phosphatase" evidence="1">
    <location>
        <begin position="99"/>
        <end position="192"/>
    </location>
</feature>
<evidence type="ECO:0000313" key="3">
    <source>
        <dbReference type="Proteomes" id="UP000499080"/>
    </source>
</evidence>
<comment type="caution">
    <text evidence="2">The sequence shown here is derived from an EMBL/GenBank/DDBJ whole genome shotgun (WGS) entry which is preliminary data.</text>
</comment>
<dbReference type="AlphaFoldDB" id="A0A4Y2AMU6"/>
<dbReference type="Gene3D" id="3.60.10.10">
    <property type="entry name" value="Endonuclease/exonuclease/phosphatase"/>
    <property type="match status" value="1"/>
</dbReference>
<sequence>MALKIVSWNCHCLQTHKEDIKSIINKFQPICLGLQETYLKPHLSAKFKNYITQRNDFQHGSRASGGVDCLTSCQIPSKPILVNTQLQAVAIKIQLSSRITVCYLYLPPRDHIEQRHLDELIRQLSSLFFLLGDFNGHNTLWGSTDTNPRGRQIETLVDHCLCLLNDNSYTHFHQASQTFHTIDLAICSPSLVPY</sequence>
<dbReference type="InterPro" id="IPR036691">
    <property type="entry name" value="Endo/exonu/phosph_ase_sf"/>
</dbReference>
<dbReference type="Pfam" id="PF14529">
    <property type="entry name" value="Exo_endo_phos_2"/>
    <property type="match status" value="1"/>
</dbReference>
<dbReference type="PANTHER" id="PTHR33273:SF4">
    <property type="entry name" value="ENDONUCLEASE_EXONUCLEASE_PHOSPHATASE DOMAIN-CONTAINING PROTEIN"/>
    <property type="match status" value="1"/>
</dbReference>
<accession>A0A4Y2AMU6</accession>
<dbReference type="InterPro" id="IPR005135">
    <property type="entry name" value="Endo/exonuclease/phosphatase"/>
</dbReference>
<organism evidence="2 3">
    <name type="scientific">Araneus ventricosus</name>
    <name type="common">Orbweaver spider</name>
    <name type="synonym">Epeira ventricosa</name>
    <dbReference type="NCBI Taxonomy" id="182803"/>
    <lineage>
        <taxon>Eukaryota</taxon>
        <taxon>Metazoa</taxon>
        <taxon>Ecdysozoa</taxon>
        <taxon>Arthropoda</taxon>
        <taxon>Chelicerata</taxon>
        <taxon>Arachnida</taxon>
        <taxon>Araneae</taxon>
        <taxon>Araneomorphae</taxon>
        <taxon>Entelegynae</taxon>
        <taxon>Araneoidea</taxon>
        <taxon>Araneidae</taxon>
        <taxon>Araneus</taxon>
    </lineage>
</organism>
<dbReference type="SUPFAM" id="SSF56219">
    <property type="entry name" value="DNase I-like"/>
    <property type="match status" value="1"/>
</dbReference>
<dbReference type="OrthoDB" id="6436865at2759"/>
<dbReference type="Proteomes" id="UP000499080">
    <property type="component" value="Unassembled WGS sequence"/>
</dbReference>
<name>A0A4Y2AMU6_ARAVE</name>
<keyword evidence="3" id="KW-1185">Reference proteome</keyword>
<dbReference type="EMBL" id="BGPR01000022">
    <property type="protein sequence ID" value="GBL80545.1"/>
    <property type="molecule type" value="Genomic_DNA"/>
</dbReference>
<protein>
    <recommendedName>
        <fullName evidence="1">Endonuclease/exonuclease/phosphatase domain-containing protein</fullName>
    </recommendedName>
</protein>
<evidence type="ECO:0000259" key="1">
    <source>
        <dbReference type="Pfam" id="PF14529"/>
    </source>
</evidence>
<evidence type="ECO:0000313" key="2">
    <source>
        <dbReference type="EMBL" id="GBL80545.1"/>
    </source>
</evidence>
<dbReference type="GO" id="GO:0003824">
    <property type="term" value="F:catalytic activity"/>
    <property type="evidence" value="ECO:0007669"/>
    <property type="project" value="InterPro"/>
</dbReference>
<gene>
    <name evidence="2" type="ORF">AVEN_225241_1</name>
</gene>
<dbReference type="PANTHER" id="PTHR33273">
    <property type="entry name" value="DOMAIN-CONTAINING PROTEIN, PUTATIVE-RELATED"/>
    <property type="match status" value="1"/>
</dbReference>